<evidence type="ECO:0000256" key="2">
    <source>
        <dbReference type="ARBA" id="ARBA00022692"/>
    </source>
</evidence>
<evidence type="ECO:0000259" key="6">
    <source>
        <dbReference type="Pfam" id="PF06803"/>
    </source>
</evidence>
<dbReference type="RefSeq" id="WP_327966376.1">
    <property type="nucleotide sequence ID" value="NZ_JARMQG010000028.1"/>
</dbReference>
<dbReference type="InterPro" id="IPR010652">
    <property type="entry name" value="DUF1232"/>
</dbReference>
<organism evidence="7 8">
    <name type="scientific">Bacillus xiapuensis</name>
    <dbReference type="NCBI Taxonomy" id="2014075"/>
    <lineage>
        <taxon>Bacteria</taxon>
        <taxon>Bacillati</taxon>
        <taxon>Bacillota</taxon>
        <taxon>Bacilli</taxon>
        <taxon>Bacillales</taxon>
        <taxon>Bacillaceae</taxon>
        <taxon>Bacillus</taxon>
    </lineage>
</organism>
<sequence>MGEAVAILKSKAKKLKQDIFVLVETYKHPKTPIFVKFLSIIIVAYAFSPVDLIPDFIPVLGYLDDIILIPLGITLVLKLIPKDVLEDCRVIVEKSEKVKKKNWVAGTIIILLWIGVLFWIASLFIK</sequence>
<dbReference type="Proteomes" id="UP001330749">
    <property type="component" value="Unassembled WGS sequence"/>
</dbReference>
<keyword evidence="8" id="KW-1185">Reference proteome</keyword>
<gene>
    <name evidence="7" type="ORF">P4447_02915</name>
</gene>
<evidence type="ECO:0000256" key="3">
    <source>
        <dbReference type="ARBA" id="ARBA00022989"/>
    </source>
</evidence>
<reference evidence="7 8" key="1">
    <citation type="submission" date="2023-03" db="EMBL/GenBank/DDBJ databases">
        <title>Bacillus Genome Sequencing.</title>
        <authorList>
            <person name="Dunlap C."/>
        </authorList>
    </citation>
    <scope>NUCLEOTIDE SEQUENCE [LARGE SCALE GENOMIC DNA]</scope>
    <source>
        <strain evidence="7 8">B-14544</strain>
    </source>
</reference>
<comment type="subcellular location">
    <subcellularLocation>
        <location evidence="1">Endomembrane system</location>
        <topology evidence="1">Multi-pass membrane protein</topology>
    </subcellularLocation>
</comment>
<keyword evidence="2 5" id="KW-0812">Transmembrane</keyword>
<evidence type="ECO:0000256" key="1">
    <source>
        <dbReference type="ARBA" id="ARBA00004127"/>
    </source>
</evidence>
<feature type="transmembrane region" description="Helical" evidence="5">
    <location>
        <begin position="33"/>
        <end position="53"/>
    </location>
</feature>
<feature type="domain" description="DUF1232" evidence="6">
    <location>
        <begin position="36"/>
        <end position="71"/>
    </location>
</feature>
<feature type="transmembrane region" description="Helical" evidence="5">
    <location>
        <begin position="102"/>
        <end position="125"/>
    </location>
</feature>
<name>A0ABU6N9Z8_9BACI</name>
<accession>A0ABU6N9Z8</accession>
<proteinExistence type="predicted"/>
<feature type="transmembrane region" description="Helical" evidence="5">
    <location>
        <begin position="59"/>
        <end position="81"/>
    </location>
</feature>
<protein>
    <submittedName>
        <fullName evidence="7">DUF1232 domain-containing protein</fullName>
    </submittedName>
</protein>
<comment type="caution">
    <text evidence="7">The sequence shown here is derived from an EMBL/GenBank/DDBJ whole genome shotgun (WGS) entry which is preliminary data.</text>
</comment>
<keyword evidence="3 5" id="KW-1133">Transmembrane helix</keyword>
<keyword evidence="4 5" id="KW-0472">Membrane</keyword>
<evidence type="ECO:0000256" key="5">
    <source>
        <dbReference type="SAM" id="Phobius"/>
    </source>
</evidence>
<evidence type="ECO:0000313" key="8">
    <source>
        <dbReference type="Proteomes" id="UP001330749"/>
    </source>
</evidence>
<evidence type="ECO:0000256" key="4">
    <source>
        <dbReference type="ARBA" id="ARBA00023136"/>
    </source>
</evidence>
<dbReference type="Pfam" id="PF06803">
    <property type="entry name" value="DUF1232"/>
    <property type="match status" value="1"/>
</dbReference>
<dbReference type="EMBL" id="JARMQG010000028">
    <property type="protein sequence ID" value="MED3561500.1"/>
    <property type="molecule type" value="Genomic_DNA"/>
</dbReference>
<evidence type="ECO:0000313" key="7">
    <source>
        <dbReference type="EMBL" id="MED3561500.1"/>
    </source>
</evidence>